<keyword evidence="3" id="KW-1185">Reference proteome</keyword>
<feature type="signal peptide" evidence="1">
    <location>
        <begin position="1"/>
        <end position="29"/>
    </location>
</feature>
<accession>A0A238LBD9</accession>
<dbReference type="EMBL" id="FXZK01000001">
    <property type="protein sequence ID" value="SMY06724.1"/>
    <property type="molecule type" value="Genomic_DNA"/>
</dbReference>
<evidence type="ECO:0000313" key="2">
    <source>
        <dbReference type="EMBL" id="SMY06724.1"/>
    </source>
</evidence>
<name>A0A238LBD9_9RHOB</name>
<sequence>MGIFKAVLKGVGGLSLVCSLALSFAPATASEEAVLGADAPRLQIVQRRLAIGLRDFAPPSVLSLLAQSAKITDQQLADGLDAVINPDQSNAVPDEVAAAQTAAPAPDSSIRAGGALFVKAD</sequence>
<dbReference type="AlphaFoldDB" id="A0A238LBD9"/>
<gene>
    <name evidence="2" type="ORF">LOM8899_00853</name>
</gene>
<reference evidence="3" key="1">
    <citation type="submission" date="2017-05" db="EMBL/GenBank/DDBJ databases">
        <authorList>
            <person name="Rodrigo-Torres L."/>
            <person name="Arahal R. D."/>
            <person name="Lucena T."/>
        </authorList>
    </citation>
    <scope>NUCLEOTIDE SEQUENCE [LARGE SCALE GENOMIC DNA]</scope>
    <source>
        <strain evidence="3">CECT 8899</strain>
    </source>
</reference>
<dbReference type="RefSeq" id="WP_093990868.1">
    <property type="nucleotide sequence ID" value="NZ_FXZK01000001.1"/>
</dbReference>
<proteinExistence type="predicted"/>
<keyword evidence="1" id="KW-0732">Signal</keyword>
<protein>
    <submittedName>
        <fullName evidence="2">Uncharacterized protein</fullName>
    </submittedName>
</protein>
<evidence type="ECO:0000256" key="1">
    <source>
        <dbReference type="SAM" id="SignalP"/>
    </source>
</evidence>
<dbReference type="Proteomes" id="UP000201613">
    <property type="component" value="Unassembled WGS sequence"/>
</dbReference>
<evidence type="ECO:0000313" key="3">
    <source>
        <dbReference type="Proteomes" id="UP000201613"/>
    </source>
</evidence>
<feature type="chain" id="PRO_5012624586" evidence="1">
    <location>
        <begin position="30"/>
        <end position="121"/>
    </location>
</feature>
<organism evidence="2 3">
    <name type="scientific">Flavimaricola marinus</name>
    <dbReference type="NCBI Taxonomy" id="1819565"/>
    <lineage>
        <taxon>Bacteria</taxon>
        <taxon>Pseudomonadati</taxon>
        <taxon>Pseudomonadota</taxon>
        <taxon>Alphaproteobacteria</taxon>
        <taxon>Rhodobacterales</taxon>
        <taxon>Paracoccaceae</taxon>
        <taxon>Flavimaricola</taxon>
    </lineage>
</organism>